<keyword evidence="4 5" id="KW-0274">FAD</keyword>
<evidence type="ECO:0000256" key="4">
    <source>
        <dbReference type="ARBA" id="ARBA00022827"/>
    </source>
</evidence>
<gene>
    <name evidence="9" type="ORF">ADA01nite_29020</name>
</gene>
<dbReference type="PANTHER" id="PTHR43884:SF12">
    <property type="entry name" value="ISOVALERYL-COA DEHYDROGENASE, MITOCHONDRIAL-RELATED"/>
    <property type="match status" value="1"/>
</dbReference>
<comment type="similarity">
    <text evidence="2 5">Belongs to the acyl-CoA dehydrogenase family.</text>
</comment>
<reference evidence="9 10" key="1">
    <citation type="submission" date="2019-07" db="EMBL/GenBank/DDBJ databases">
        <title>Whole genome shotgun sequence of Aneurinibacillus danicus NBRC 102444.</title>
        <authorList>
            <person name="Hosoyama A."/>
            <person name="Uohara A."/>
            <person name="Ohji S."/>
            <person name="Ichikawa N."/>
        </authorList>
    </citation>
    <scope>NUCLEOTIDE SEQUENCE [LARGE SCALE GENOMIC DNA]</scope>
    <source>
        <strain evidence="9 10">NBRC 102444</strain>
    </source>
</reference>
<evidence type="ECO:0000313" key="9">
    <source>
        <dbReference type="EMBL" id="GEN35442.1"/>
    </source>
</evidence>
<comment type="caution">
    <text evidence="9">The sequence shown here is derived from an EMBL/GenBank/DDBJ whole genome shotgun (WGS) entry which is preliminary data.</text>
</comment>
<dbReference type="Pfam" id="PF02770">
    <property type="entry name" value="Acyl-CoA_dh_M"/>
    <property type="match status" value="1"/>
</dbReference>
<dbReference type="InterPro" id="IPR006089">
    <property type="entry name" value="Acyl-CoA_DH_CS"/>
</dbReference>
<dbReference type="Proteomes" id="UP000321157">
    <property type="component" value="Unassembled WGS sequence"/>
</dbReference>
<dbReference type="PROSITE" id="PS00073">
    <property type="entry name" value="ACYL_COA_DH_2"/>
    <property type="match status" value="1"/>
</dbReference>
<dbReference type="InterPro" id="IPR006091">
    <property type="entry name" value="Acyl-CoA_Oxase/DH_mid-dom"/>
</dbReference>
<dbReference type="Pfam" id="PF00441">
    <property type="entry name" value="Acyl-CoA_dh_1"/>
    <property type="match status" value="1"/>
</dbReference>
<dbReference type="InterPro" id="IPR046373">
    <property type="entry name" value="Acyl-CoA_Oxase/DH_mid-dom_sf"/>
</dbReference>
<evidence type="ECO:0000259" key="7">
    <source>
        <dbReference type="Pfam" id="PF02770"/>
    </source>
</evidence>
<dbReference type="AlphaFoldDB" id="A0A511VDU3"/>
<dbReference type="RefSeq" id="WP_246147352.1">
    <property type="nucleotide sequence ID" value="NZ_BJXX01000132.1"/>
</dbReference>
<comment type="cofactor">
    <cofactor evidence="1 5">
        <name>FAD</name>
        <dbReference type="ChEBI" id="CHEBI:57692"/>
    </cofactor>
</comment>
<organism evidence="9 10">
    <name type="scientific">Aneurinibacillus danicus</name>
    <dbReference type="NCBI Taxonomy" id="267746"/>
    <lineage>
        <taxon>Bacteria</taxon>
        <taxon>Bacillati</taxon>
        <taxon>Bacillota</taxon>
        <taxon>Bacilli</taxon>
        <taxon>Bacillales</taxon>
        <taxon>Paenibacillaceae</taxon>
        <taxon>Aneurinibacillus group</taxon>
        <taxon>Aneurinibacillus</taxon>
    </lineage>
</organism>
<dbReference type="SUPFAM" id="SSF56645">
    <property type="entry name" value="Acyl-CoA dehydrogenase NM domain-like"/>
    <property type="match status" value="1"/>
</dbReference>
<sequence>MKINFEWTKEQLMIRREVVRLCSKFDDNYWLNCDREHRFPWEFYNAIADGGWIGVAIPEKYGGAGLGITEAAIVLNAIASTGAGMNGGTAIHLSLFGLNPVVKHGSEEMKEKYLPLAALGKLHVSFGVTEPDAGTDTTRITTFARRDGDHFIINGKKVWNSKAKESSKVLLLTRTTPLEECKRKTDGMTLFLADLDKRYVSIKEIEKLGRNAVDSNELFIEDLPVSEKDVVGEIGKGFYHLLDGLNPERILLSAEFCGLGMCALKKAVQYANERVVFGRPIGKNQAIQHPLAESYAELEAADLLWQRAAWLYDNGQPSGAAANVAKYIAAEVVFNVCDRALQTFGGFGYAKEYHVERYWREARLLKIAPVSQEMVLNYIGEHVLDLPKSY</sequence>
<dbReference type="EMBL" id="BJXX01000132">
    <property type="protein sequence ID" value="GEN35442.1"/>
    <property type="molecule type" value="Genomic_DNA"/>
</dbReference>
<evidence type="ECO:0000313" key="10">
    <source>
        <dbReference type="Proteomes" id="UP000321157"/>
    </source>
</evidence>
<dbReference type="CDD" id="cd00567">
    <property type="entry name" value="ACAD"/>
    <property type="match status" value="1"/>
</dbReference>
<feature type="domain" description="Acyl-CoA dehydrogenase/oxidase N-terminal" evidence="8">
    <location>
        <begin position="8"/>
        <end position="120"/>
    </location>
</feature>
<dbReference type="PIRSF" id="PIRSF016578">
    <property type="entry name" value="HsaA"/>
    <property type="match status" value="1"/>
</dbReference>
<proteinExistence type="inferred from homology"/>
<feature type="domain" description="Acyl-CoA oxidase/dehydrogenase middle" evidence="7">
    <location>
        <begin position="125"/>
        <end position="222"/>
    </location>
</feature>
<evidence type="ECO:0000259" key="8">
    <source>
        <dbReference type="Pfam" id="PF02771"/>
    </source>
</evidence>
<dbReference type="Gene3D" id="1.10.540.10">
    <property type="entry name" value="Acyl-CoA dehydrogenase/oxidase, N-terminal domain"/>
    <property type="match status" value="1"/>
</dbReference>
<evidence type="ECO:0000256" key="2">
    <source>
        <dbReference type="ARBA" id="ARBA00009347"/>
    </source>
</evidence>
<keyword evidence="3 5" id="KW-0285">Flavoprotein</keyword>
<feature type="domain" description="Acyl-CoA dehydrogenase/oxidase C-terminal" evidence="6">
    <location>
        <begin position="235"/>
        <end position="383"/>
    </location>
</feature>
<name>A0A511VDU3_9BACL</name>
<dbReference type="GO" id="GO:0050660">
    <property type="term" value="F:flavin adenine dinucleotide binding"/>
    <property type="evidence" value="ECO:0007669"/>
    <property type="project" value="InterPro"/>
</dbReference>
<evidence type="ECO:0000259" key="6">
    <source>
        <dbReference type="Pfam" id="PF00441"/>
    </source>
</evidence>
<accession>A0A511VDU3</accession>
<dbReference type="Gene3D" id="1.20.140.10">
    <property type="entry name" value="Butyryl-CoA Dehydrogenase, subunit A, domain 3"/>
    <property type="match status" value="1"/>
</dbReference>
<dbReference type="PANTHER" id="PTHR43884">
    <property type="entry name" value="ACYL-COA DEHYDROGENASE"/>
    <property type="match status" value="1"/>
</dbReference>
<evidence type="ECO:0000256" key="5">
    <source>
        <dbReference type="RuleBase" id="RU362125"/>
    </source>
</evidence>
<dbReference type="InterPro" id="IPR037069">
    <property type="entry name" value="AcylCoA_DH/ox_N_sf"/>
</dbReference>
<dbReference type="FunFam" id="1.20.140.10:FF:000012">
    <property type="entry name" value="Acyl-CoA dehydrogenase fadE12"/>
    <property type="match status" value="1"/>
</dbReference>
<evidence type="ECO:0000256" key="3">
    <source>
        <dbReference type="ARBA" id="ARBA00022630"/>
    </source>
</evidence>
<dbReference type="SUPFAM" id="SSF47203">
    <property type="entry name" value="Acyl-CoA dehydrogenase C-terminal domain-like"/>
    <property type="match status" value="1"/>
</dbReference>
<keyword evidence="10" id="KW-1185">Reference proteome</keyword>
<keyword evidence="5" id="KW-0560">Oxidoreductase</keyword>
<dbReference type="Pfam" id="PF02771">
    <property type="entry name" value="Acyl-CoA_dh_N"/>
    <property type="match status" value="1"/>
</dbReference>
<dbReference type="InterPro" id="IPR009075">
    <property type="entry name" value="AcylCo_DH/oxidase_C"/>
</dbReference>
<dbReference type="InterPro" id="IPR013786">
    <property type="entry name" value="AcylCoA_DH/ox_N"/>
</dbReference>
<dbReference type="Gene3D" id="2.40.110.10">
    <property type="entry name" value="Butyryl-CoA Dehydrogenase, subunit A, domain 2"/>
    <property type="match status" value="1"/>
</dbReference>
<protein>
    <submittedName>
        <fullName evidence="9">Acyl-CoA dehydrogenase</fullName>
    </submittedName>
</protein>
<evidence type="ECO:0000256" key="1">
    <source>
        <dbReference type="ARBA" id="ARBA00001974"/>
    </source>
</evidence>
<dbReference type="InterPro" id="IPR009100">
    <property type="entry name" value="AcylCoA_DH/oxidase_NM_dom_sf"/>
</dbReference>
<dbReference type="GO" id="GO:0003995">
    <property type="term" value="F:acyl-CoA dehydrogenase activity"/>
    <property type="evidence" value="ECO:0007669"/>
    <property type="project" value="InterPro"/>
</dbReference>
<dbReference type="InterPro" id="IPR036250">
    <property type="entry name" value="AcylCo_DH-like_C"/>
</dbReference>